<dbReference type="AlphaFoldDB" id="A0A0E9VQD2"/>
<accession>A0A0E9VQD2</accession>
<organism evidence="1">
    <name type="scientific">Anguilla anguilla</name>
    <name type="common">European freshwater eel</name>
    <name type="synonym">Muraena anguilla</name>
    <dbReference type="NCBI Taxonomy" id="7936"/>
    <lineage>
        <taxon>Eukaryota</taxon>
        <taxon>Metazoa</taxon>
        <taxon>Chordata</taxon>
        <taxon>Craniata</taxon>
        <taxon>Vertebrata</taxon>
        <taxon>Euteleostomi</taxon>
        <taxon>Actinopterygii</taxon>
        <taxon>Neopterygii</taxon>
        <taxon>Teleostei</taxon>
        <taxon>Anguilliformes</taxon>
        <taxon>Anguillidae</taxon>
        <taxon>Anguilla</taxon>
    </lineage>
</organism>
<reference evidence="1" key="1">
    <citation type="submission" date="2014-11" db="EMBL/GenBank/DDBJ databases">
        <authorList>
            <person name="Amaro Gonzalez C."/>
        </authorList>
    </citation>
    <scope>NUCLEOTIDE SEQUENCE</scope>
</reference>
<dbReference type="EMBL" id="GBXM01028283">
    <property type="protein sequence ID" value="JAH80294.1"/>
    <property type="molecule type" value="Transcribed_RNA"/>
</dbReference>
<reference evidence="1" key="2">
    <citation type="journal article" date="2015" name="Fish Shellfish Immunol.">
        <title>Early steps in the European eel (Anguilla anguilla)-Vibrio vulnificus interaction in the gills: Role of the RtxA13 toxin.</title>
        <authorList>
            <person name="Callol A."/>
            <person name="Pajuelo D."/>
            <person name="Ebbesson L."/>
            <person name="Teles M."/>
            <person name="MacKenzie S."/>
            <person name="Amaro C."/>
        </authorList>
    </citation>
    <scope>NUCLEOTIDE SEQUENCE</scope>
</reference>
<name>A0A0E9VQD2_ANGAN</name>
<protein>
    <submittedName>
        <fullName evidence="1">Uncharacterized protein</fullName>
    </submittedName>
</protein>
<proteinExistence type="predicted"/>
<sequence>MCVCGVSSHWLDCICGVHSGAVASPGVNVDPFKLAAELDSDSTEGQCIV</sequence>
<evidence type="ECO:0000313" key="1">
    <source>
        <dbReference type="EMBL" id="JAH80294.1"/>
    </source>
</evidence>